<dbReference type="InterPro" id="IPR001466">
    <property type="entry name" value="Beta-lactam-related"/>
</dbReference>
<keyword evidence="3" id="KW-1185">Reference proteome</keyword>
<gene>
    <name evidence="2" type="ORF">F2P44_11430</name>
</gene>
<dbReference type="Gene3D" id="3.40.710.10">
    <property type="entry name" value="DD-peptidase/beta-lactamase superfamily"/>
    <property type="match status" value="1"/>
</dbReference>
<sequence length="409" mass="42961">MKLLSYLPGATQAVTGAAFIAVLAGCGGGSGGDVASNAGTSLGCVAQRPGASAAELLACSADLNGKIDAVMTPFMAANGITAATVAVAKEGVMLAERGYGHRDSARRIPLPADAMFITASIVKPVTAAAIQKLARERKLALTDHVFCTGLNAPCWLARELQPALPDARVGAITIAQLLEHQGGWDADISGDPMQSEFDIQQSLGLSVPPQQDDIIRFVMRQQLDFVPGSTTAYSNFGYLVLGQIIEKASGSSYLTYVQDNIMGPLGIPKADFEVMRSLMRDRHPREPHYITTLMAPSVFVPGTTVLALDGAVRAENWAPAGQIISTAKAMTLFAAHYRIPDGVPLAGAKNNSGFSGADPGVATVLRQLPSGISYAVMMNKLDENNPSGDASYQLQILHRIEAVLKDAGL</sequence>
<proteinExistence type="predicted"/>
<evidence type="ECO:0000313" key="3">
    <source>
        <dbReference type="Proteomes" id="UP000621455"/>
    </source>
</evidence>
<organism evidence="2 3">
    <name type="scientific">Massilia frigida</name>
    <dbReference type="NCBI Taxonomy" id="2609281"/>
    <lineage>
        <taxon>Bacteria</taxon>
        <taxon>Pseudomonadati</taxon>
        <taxon>Pseudomonadota</taxon>
        <taxon>Betaproteobacteria</taxon>
        <taxon>Burkholderiales</taxon>
        <taxon>Oxalobacteraceae</taxon>
        <taxon>Telluria group</taxon>
        <taxon>Massilia</taxon>
    </lineage>
</organism>
<keyword evidence="2" id="KW-0378">Hydrolase</keyword>
<dbReference type="Proteomes" id="UP000621455">
    <property type="component" value="Unassembled WGS sequence"/>
</dbReference>
<dbReference type="EMBL" id="WHJG01000009">
    <property type="protein sequence ID" value="NHZ79883.1"/>
    <property type="molecule type" value="Genomic_DNA"/>
</dbReference>
<feature type="domain" description="Beta-lactamase-related" evidence="1">
    <location>
        <begin position="67"/>
        <end position="338"/>
    </location>
</feature>
<comment type="caution">
    <text evidence="2">The sequence shown here is derived from an EMBL/GenBank/DDBJ whole genome shotgun (WGS) entry which is preliminary data.</text>
</comment>
<dbReference type="PROSITE" id="PS51257">
    <property type="entry name" value="PROKAR_LIPOPROTEIN"/>
    <property type="match status" value="1"/>
</dbReference>
<accession>A0ABX0ND44</accession>
<evidence type="ECO:0000259" key="1">
    <source>
        <dbReference type="Pfam" id="PF00144"/>
    </source>
</evidence>
<dbReference type="Pfam" id="PF00144">
    <property type="entry name" value="Beta-lactamase"/>
    <property type="match status" value="1"/>
</dbReference>
<dbReference type="InterPro" id="IPR012338">
    <property type="entry name" value="Beta-lactam/transpept-like"/>
</dbReference>
<evidence type="ECO:0000313" key="2">
    <source>
        <dbReference type="EMBL" id="NHZ79883.1"/>
    </source>
</evidence>
<dbReference type="GO" id="GO:0016787">
    <property type="term" value="F:hydrolase activity"/>
    <property type="evidence" value="ECO:0007669"/>
    <property type="project" value="UniProtKB-KW"/>
</dbReference>
<protein>
    <submittedName>
        <fullName evidence="2">Serine hydrolase</fullName>
    </submittedName>
</protein>
<dbReference type="SUPFAM" id="SSF56601">
    <property type="entry name" value="beta-lactamase/transpeptidase-like"/>
    <property type="match status" value="1"/>
</dbReference>
<dbReference type="PANTHER" id="PTHR46825:SF9">
    <property type="entry name" value="BETA-LACTAMASE-RELATED DOMAIN-CONTAINING PROTEIN"/>
    <property type="match status" value="1"/>
</dbReference>
<dbReference type="PANTHER" id="PTHR46825">
    <property type="entry name" value="D-ALANYL-D-ALANINE-CARBOXYPEPTIDASE/ENDOPEPTIDASE AMPH"/>
    <property type="match status" value="1"/>
</dbReference>
<name>A0ABX0ND44_9BURK</name>
<dbReference type="InterPro" id="IPR050491">
    <property type="entry name" value="AmpC-like"/>
</dbReference>
<reference evidence="2 3" key="1">
    <citation type="submission" date="2019-10" db="EMBL/GenBank/DDBJ databases">
        <title>Taxonomy of Antarctic Massilia spp.: description of Massilia rubra sp. nov., Massilia aquatica sp. nov., Massilia mucilaginosa sp. nov., Massilia frigida sp. nov. isolated from streams, lakes and regoliths.</title>
        <authorList>
            <person name="Holochova P."/>
            <person name="Sedlacek I."/>
            <person name="Kralova S."/>
            <person name="Maslanova I."/>
            <person name="Busse H.-J."/>
            <person name="Stankova E."/>
            <person name="Vrbovska V."/>
            <person name="Kovarovic V."/>
            <person name="Bartak M."/>
            <person name="Svec P."/>
            <person name="Pantucek R."/>
        </authorList>
    </citation>
    <scope>NUCLEOTIDE SEQUENCE [LARGE SCALE GENOMIC DNA]</scope>
    <source>
        <strain evidence="2 3">CCM 8695</strain>
    </source>
</reference>